<evidence type="ECO:0000313" key="2">
    <source>
        <dbReference type="EMBL" id="GIF80753.1"/>
    </source>
</evidence>
<dbReference type="EMBL" id="BONF01000010">
    <property type="protein sequence ID" value="GIF80753.1"/>
    <property type="molecule type" value="Genomic_DNA"/>
</dbReference>
<evidence type="ECO:0000259" key="1">
    <source>
        <dbReference type="SMART" id="SM00909"/>
    </source>
</evidence>
<dbReference type="SMART" id="SM00909">
    <property type="entry name" value="Germane"/>
    <property type="match status" value="1"/>
</dbReference>
<proteinExistence type="predicted"/>
<gene>
    <name evidence="2" type="ORF">Cba03nite_21020</name>
</gene>
<protein>
    <recommendedName>
        <fullName evidence="1">GerMN domain-containing protein</fullName>
    </recommendedName>
</protein>
<feature type="domain" description="GerMN" evidence="1">
    <location>
        <begin position="78"/>
        <end position="167"/>
    </location>
</feature>
<accession>A0A8J3JHH3</accession>
<dbReference type="RefSeq" id="WP_203744647.1">
    <property type="nucleotide sequence ID" value="NZ_BONF01000010.1"/>
</dbReference>
<dbReference type="AlphaFoldDB" id="A0A8J3JHH3"/>
<evidence type="ECO:0000313" key="3">
    <source>
        <dbReference type="Proteomes" id="UP000601223"/>
    </source>
</evidence>
<organism evidence="2 3">
    <name type="scientific">Catellatospora bangladeshensis</name>
    <dbReference type="NCBI Taxonomy" id="310355"/>
    <lineage>
        <taxon>Bacteria</taxon>
        <taxon>Bacillati</taxon>
        <taxon>Actinomycetota</taxon>
        <taxon>Actinomycetes</taxon>
        <taxon>Micromonosporales</taxon>
        <taxon>Micromonosporaceae</taxon>
        <taxon>Catellatospora</taxon>
    </lineage>
</organism>
<dbReference type="PROSITE" id="PS51257">
    <property type="entry name" value="PROKAR_LIPOPROTEIN"/>
    <property type="match status" value="1"/>
</dbReference>
<keyword evidence="3" id="KW-1185">Reference proteome</keyword>
<sequence length="188" mass="19414">MIRAVAALAGGFLLLGGLSGCGVPAEDTARVMEQTAPAVRRSPAPAVTATGTVVERLFLVHDGLLVAVERKVPTRPDAQQLVADLIAGPTQAEQDAGIISALQGVTAISSATDAGGSATVELSTALEVTGRADDVLPFAQLVCTLSSRQEISRVLFTRQGARIGVPREDGSLTEEPLTCDDYAGLVRH</sequence>
<dbReference type="Proteomes" id="UP000601223">
    <property type="component" value="Unassembled WGS sequence"/>
</dbReference>
<dbReference type="InterPro" id="IPR019606">
    <property type="entry name" value="GerMN"/>
</dbReference>
<dbReference type="Pfam" id="PF10646">
    <property type="entry name" value="Germane"/>
    <property type="match status" value="1"/>
</dbReference>
<reference evidence="2 3" key="1">
    <citation type="submission" date="2021-01" db="EMBL/GenBank/DDBJ databases">
        <title>Whole genome shotgun sequence of Catellatospora bangladeshensis NBRC 107357.</title>
        <authorList>
            <person name="Komaki H."/>
            <person name="Tamura T."/>
        </authorList>
    </citation>
    <scope>NUCLEOTIDE SEQUENCE [LARGE SCALE GENOMIC DNA]</scope>
    <source>
        <strain evidence="2 3">NBRC 107357</strain>
    </source>
</reference>
<comment type="caution">
    <text evidence="2">The sequence shown here is derived from an EMBL/GenBank/DDBJ whole genome shotgun (WGS) entry which is preliminary data.</text>
</comment>
<name>A0A8J3JHH3_9ACTN</name>